<keyword evidence="1" id="KW-0206">Cytoskeleton</keyword>
<name>A0AAV5TU38_9BILA</name>
<dbReference type="PANTHER" id="PTHR21513">
    <property type="entry name" value="MAJOR SPERM PROTEIN"/>
    <property type="match status" value="1"/>
</dbReference>
<organism evidence="4 5">
    <name type="scientific">Pristionchus entomophagus</name>
    <dbReference type="NCBI Taxonomy" id="358040"/>
    <lineage>
        <taxon>Eukaryota</taxon>
        <taxon>Metazoa</taxon>
        <taxon>Ecdysozoa</taxon>
        <taxon>Nematoda</taxon>
        <taxon>Chromadorea</taxon>
        <taxon>Rhabditida</taxon>
        <taxon>Rhabditina</taxon>
        <taxon>Diplogasteromorpha</taxon>
        <taxon>Diplogasteroidea</taxon>
        <taxon>Neodiplogasteridae</taxon>
        <taxon>Pristionchus</taxon>
    </lineage>
</organism>
<dbReference type="PROSITE" id="PS50202">
    <property type="entry name" value="MSP"/>
    <property type="match status" value="1"/>
</dbReference>
<dbReference type="Proteomes" id="UP001432027">
    <property type="component" value="Unassembled WGS sequence"/>
</dbReference>
<evidence type="ECO:0000313" key="5">
    <source>
        <dbReference type="Proteomes" id="UP001432027"/>
    </source>
</evidence>
<gene>
    <name evidence="4" type="ORF">PENTCL1PPCAC_19768</name>
</gene>
<feature type="compositionally biased region" description="Polar residues" evidence="2">
    <location>
        <begin position="15"/>
        <end position="24"/>
    </location>
</feature>
<protein>
    <recommendedName>
        <fullName evidence="1">Major sperm protein</fullName>
    </recommendedName>
</protein>
<dbReference type="InterPro" id="IPR000535">
    <property type="entry name" value="MSP_dom"/>
</dbReference>
<keyword evidence="1" id="KW-0963">Cytoplasm</keyword>
<dbReference type="Pfam" id="PF00635">
    <property type="entry name" value="Motile_Sperm"/>
    <property type="match status" value="1"/>
</dbReference>
<feature type="compositionally biased region" description="Basic and acidic residues" evidence="2">
    <location>
        <begin position="25"/>
        <end position="36"/>
    </location>
</feature>
<comment type="function">
    <text evidence="1">Central component in molecular interactions underlying sperm crawling. Forms an extensive filament system that extends from sperm villipoda, along the leading edge of the pseudopod.</text>
</comment>
<dbReference type="EMBL" id="BTSX01000004">
    <property type="protein sequence ID" value="GMS97593.1"/>
    <property type="molecule type" value="Genomic_DNA"/>
</dbReference>
<feature type="region of interest" description="Disordered" evidence="2">
    <location>
        <begin position="184"/>
        <end position="225"/>
    </location>
</feature>
<feature type="non-terminal residue" evidence="4">
    <location>
        <position position="1"/>
    </location>
</feature>
<dbReference type="InterPro" id="IPR008962">
    <property type="entry name" value="PapD-like_sf"/>
</dbReference>
<evidence type="ECO:0000256" key="1">
    <source>
        <dbReference type="RuleBase" id="RU003425"/>
    </source>
</evidence>
<reference evidence="4" key="1">
    <citation type="submission" date="2023-10" db="EMBL/GenBank/DDBJ databases">
        <title>Genome assembly of Pristionchus species.</title>
        <authorList>
            <person name="Yoshida K."/>
            <person name="Sommer R.J."/>
        </authorList>
    </citation>
    <scope>NUCLEOTIDE SEQUENCE</scope>
    <source>
        <strain evidence="4">RS0144</strain>
    </source>
</reference>
<feature type="compositionally biased region" description="Polar residues" evidence="2">
    <location>
        <begin position="184"/>
        <end position="199"/>
    </location>
</feature>
<accession>A0AAV5TU38</accession>
<feature type="region of interest" description="Disordered" evidence="2">
    <location>
        <begin position="1"/>
        <end position="54"/>
    </location>
</feature>
<keyword evidence="5" id="KW-1185">Reference proteome</keyword>
<sequence length="225" mass="25268">GIDDRNEKAGPILVQRTQGSNERTSGSKEGSKEKIGQVRKVPRPSSLPNKPWEPNFKLKLNPPDYIKMKWVRGVSVYSEMTITNNLPFPQCYKMKCTDNSQFRVRPPMNFLDKGASASVKSIHHSYVLPEHNKHYFAIYHVKCTPEEMRARNFKRIWRRETQPDGVIRVPVAFEMGDVKISNSMKASGMPSSSTMTTITAGPISGPSRPGAKAPVGGRPRSNKKK</sequence>
<dbReference type="AlphaFoldDB" id="A0AAV5TU38"/>
<evidence type="ECO:0000313" key="4">
    <source>
        <dbReference type="EMBL" id="GMS97593.1"/>
    </source>
</evidence>
<dbReference type="InterPro" id="IPR013783">
    <property type="entry name" value="Ig-like_fold"/>
</dbReference>
<evidence type="ECO:0000256" key="2">
    <source>
        <dbReference type="SAM" id="MobiDB-lite"/>
    </source>
</evidence>
<dbReference type="Gene3D" id="2.60.40.10">
    <property type="entry name" value="Immunoglobulins"/>
    <property type="match status" value="1"/>
</dbReference>
<comment type="caution">
    <text evidence="4">The sequence shown here is derived from an EMBL/GenBank/DDBJ whole genome shotgun (WGS) entry which is preliminary data.</text>
</comment>
<dbReference type="PANTHER" id="PTHR21513:SF19">
    <property type="entry name" value="MAJOR SPERM PROTEIN"/>
    <property type="match status" value="1"/>
</dbReference>
<evidence type="ECO:0000259" key="3">
    <source>
        <dbReference type="PROSITE" id="PS50202"/>
    </source>
</evidence>
<dbReference type="SUPFAM" id="SSF49354">
    <property type="entry name" value="PapD-like"/>
    <property type="match status" value="1"/>
</dbReference>
<feature type="domain" description="MSP" evidence="3">
    <location>
        <begin position="57"/>
        <end position="175"/>
    </location>
</feature>
<proteinExistence type="predicted"/>